<evidence type="ECO:0000313" key="2">
    <source>
        <dbReference type="EMBL" id="CAB4134354.1"/>
    </source>
</evidence>
<name>A0A6J5LIG0_9CAUD</name>
<protein>
    <submittedName>
        <fullName evidence="2">Uncharacterized protein</fullName>
    </submittedName>
</protein>
<sequence length="133" mass="15455">MKTNELRIGNIVQYKKGHLAIIEGIQNWTSISVLGINDDYINGCYDTSNFIEVEINDILLLKLKFEVSYDGGYYREYSLYCYDFNFIVYLDSEGCKFFQKEFGNYIDIKGFHQLQNLYFALTCGELELSSNVA</sequence>
<reference evidence="2" key="1">
    <citation type="submission" date="2020-04" db="EMBL/GenBank/DDBJ databases">
        <authorList>
            <person name="Chiriac C."/>
            <person name="Salcher M."/>
            <person name="Ghai R."/>
            <person name="Kavagutti S V."/>
        </authorList>
    </citation>
    <scope>NUCLEOTIDE SEQUENCE</scope>
</reference>
<dbReference type="EMBL" id="LR796281">
    <property type="protein sequence ID" value="CAB4134354.1"/>
    <property type="molecule type" value="Genomic_DNA"/>
</dbReference>
<evidence type="ECO:0000313" key="1">
    <source>
        <dbReference type="EMBL" id="CAB4128071.1"/>
    </source>
</evidence>
<proteinExistence type="predicted"/>
<accession>A0A6J5LIG0</accession>
<dbReference type="EMBL" id="LR796219">
    <property type="protein sequence ID" value="CAB4128071.1"/>
    <property type="molecule type" value="Genomic_DNA"/>
</dbReference>
<organism evidence="2">
    <name type="scientific">uncultured Caudovirales phage</name>
    <dbReference type="NCBI Taxonomy" id="2100421"/>
    <lineage>
        <taxon>Viruses</taxon>
        <taxon>Duplodnaviria</taxon>
        <taxon>Heunggongvirae</taxon>
        <taxon>Uroviricota</taxon>
        <taxon>Caudoviricetes</taxon>
        <taxon>Peduoviridae</taxon>
        <taxon>Maltschvirus</taxon>
        <taxon>Maltschvirus maltsch</taxon>
    </lineage>
</organism>
<gene>
    <name evidence="1" type="ORF">UFOVP104_14</name>
    <name evidence="2" type="ORF">UFOVP271_49</name>
</gene>